<reference evidence="1 2" key="1">
    <citation type="submission" date="2021-06" db="EMBL/GenBank/DDBJ databases">
        <title>Caerostris extrusa draft genome.</title>
        <authorList>
            <person name="Kono N."/>
            <person name="Arakawa K."/>
        </authorList>
    </citation>
    <scope>NUCLEOTIDE SEQUENCE [LARGE SCALE GENOMIC DNA]</scope>
</reference>
<proteinExistence type="predicted"/>
<keyword evidence="2" id="KW-1185">Reference proteome</keyword>
<dbReference type="Proteomes" id="UP001054945">
    <property type="component" value="Unassembled WGS sequence"/>
</dbReference>
<evidence type="ECO:0000313" key="2">
    <source>
        <dbReference type="Proteomes" id="UP001054945"/>
    </source>
</evidence>
<organism evidence="1 2">
    <name type="scientific">Caerostris extrusa</name>
    <name type="common">Bark spider</name>
    <name type="synonym">Caerostris bankana</name>
    <dbReference type="NCBI Taxonomy" id="172846"/>
    <lineage>
        <taxon>Eukaryota</taxon>
        <taxon>Metazoa</taxon>
        <taxon>Ecdysozoa</taxon>
        <taxon>Arthropoda</taxon>
        <taxon>Chelicerata</taxon>
        <taxon>Arachnida</taxon>
        <taxon>Araneae</taxon>
        <taxon>Araneomorphae</taxon>
        <taxon>Entelegynae</taxon>
        <taxon>Araneoidea</taxon>
        <taxon>Araneidae</taxon>
        <taxon>Caerostris</taxon>
    </lineage>
</organism>
<evidence type="ECO:0000313" key="1">
    <source>
        <dbReference type="EMBL" id="GIY94754.1"/>
    </source>
</evidence>
<gene>
    <name evidence="1" type="ORF">CEXT_140431</name>
</gene>
<dbReference type="AlphaFoldDB" id="A0AAV4XL55"/>
<comment type="caution">
    <text evidence="1">The sequence shown here is derived from an EMBL/GenBank/DDBJ whole genome shotgun (WGS) entry which is preliminary data.</text>
</comment>
<name>A0AAV4XL55_CAEEX</name>
<dbReference type="EMBL" id="BPLR01000423">
    <property type="protein sequence ID" value="GIY94754.1"/>
    <property type="molecule type" value="Genomic_DNA"/>
</dbReference>
<protein>
    <submittedName>
        <fullName evidence="1">Uncharacterized protein</fullName>
    </submittedName>
</protein>
<accession>A0AAV4XL55</accession>
<sequence length="101" mass="11332">MAPEDSNPILCTIIDENNPSLVERFFSKDVWRLSSEKRCVSSSHFPIGLQGPLSVVKTKWLKSNQFAICSTVAICTIVIFRAEVKWMAGIKDTSKKKPNCD</sequence>